<dbReference type="GO" id="GO:0097367">
    <property type="term" value="F:carbohydrate derivative binding"/>
    <property type="evidence" value="ECO:0007669"/>
    <property type="project" value="InterPro"/>
</dbReference>
<dbReference type="InterPro" id="IPR036388">
    <property type="entry name" value="WH-like_DNA-bd_sf"/>
</dbReference>
<dbReference type="AlphaFoldDB" id="A0A0H2XGJ6"/>
<dbReference type="InterPro" id="IPR001347">
    <property type="entry name" value="SIS_dom"/>
</dbReference>
<dbReference type="Pfam" id="PF01418">
    <property type="entry name" value="HTH_6"/>
    <property type="match status" value="1"/>
</dbReference>
<dbReference type="SMR" id="A0A0H2XGJ6"/>
<keyword evidence="2" id="KW-0238">DNA-binding</keyword>
<dbReference type="PROSITE" id="PS51464">
    <property type="entry name" value="SIS"/>
    <property type="match status" value="1"/>
</dbReference>
<dbReference type="GO" id="GO:0003677">
    <property type="term" value="F:DNA binding"/>
    <property type="evidence" value="ECO:0007669"/>
    <property type="project" value="UniProtKB-KW"/>
</dbReference>
<dbReference type="PANTHER" id="PTHR30514">
    <property type="entry name" value="GLUCOKINASE"/>
    <property type="match status" value="1"/>
</dbReference>
<dbReference type="EMBL" id="CP000255">
    <property type="protein sequence ID" value="ABD21632.1"/>
    <property type="molecule type" value="Genomic_DNA"/>
</dbReference>
<dbReference type="GO" id="GO:0003700">
    <property type="term" value="F:DNA-binding transcription factor activity"/>
    <property type="evidence" value="ECO:0007669"/>
    <property type="project" value="InterPro"/>
</dbReference>
<sequence length="293" mass="33363">MINMSNVLTEIDSQYPYMTKNEKKIAKFILNSPQKVIKMRSQDLASLLDISTSSVIRFSKKITDGGFHDLKINISKYVPKASSIYNVELMNNESTESLRTKLHTRTTRALNHANNELNDKTIDQICHCLKRSETIFIYGFGASFVVATDLYQKLSRIGLNIQLVQETHIFATLLATHNSNDSVILITNNGTQSEMQSMVKVIDDYHIPIITITSTRDNPVAQASNIVLTYGKTDENEMHMGATTSLFAQMFTIDILYYRYVALNYHASLDFITQSKMALDNYRKHLSNINFKH</sequence>
<dbReference type="CDD" id="cd05013">
    <property type="entry name" value="SIS_RpiR"/>
    <property type="match status" value="1"/>
</dbReference>
<proteinExistence type="predicted"/>
<evidence type="ECO:0000313" key="4">
    <source>
        <dbReference type="EMBL" id="ABD21632.1"/>
    </source>
</evidence>
<dbReference type="InterPro" id="IPR046348">
    <property type="entry name" value="SIS_dom_sf"/>
</dbReference>
<dbReference type="InterPro" id="IPR035472">
    <property type="entry name" value="RpiR-like_SIS"/>
</dbReference>
<dbReference type="Gene3D" id="1.10.10.10">
    <property type="entry name" value="Winged helix-like DNA-binding domain superfamily/Winged helix DNA-binding domain"/>
    <property type="match status" value="1"/>
</dbReference>
<dbReference type="SUPFAM" id="SSF46689">
    <property type="entry name" value="Homeodomain-like"/>
    <property type="match status" value="1"/>
</dbReference>
<dbReference type="Pfam" id="PF01380">
    <property type="entry name" value="SIS"/>
    <property type="match status" value="1"/>
</dbReference>
<dbReference type="InterPro" id="IPR009057">
    <property type="entry name" value="Homeodomain-like_sf"/>
</dbReference>
<dbReference type="InterPro" id="IPR000281">
    <property type="entry name" value="HTH_RpiR"/>
</dbReference>
<evidence type="ECO:0000256" key="3">
    <source>
        <dbReference type="ARBA" id="ARBA00023163"/>
    </source>
</evidence>
<dbReference type="SUPFAM" id="SSF53697">
    <property type="entry name" value="SIS domain"/>
    <property type="match status" value="1"/>
</dbReference>
<name>A0A0H2XGJ6_STAA3</name>
<protein>
    <submittedName>
        <fullName evidence="4">Phosphosugar-binding transcriptional regulator, RpiR family</fullName>
    </submittedName>
</protein>
<dbReference type="GO" id="GO:1901135">
    <property type="term" value="P:carbohydrate derivative metabolic process"/>
    <property type="evidence" value="ECO:0007669"/>
    <property type="project" value="InterPro"/>
</dbReference>
<dbReference type="Proteomes" id="UP000001939">
    <property type="component" value="Chromosome"/>
</dbReference>
<dbReference type="KEGG" id="saa:SAUSA300_2264"/>
<organism evidence="4 5">
    <name type="scientific">Staphylococcus aureus (strain USA300)</name>
    <dbReference type="NCBI Taxonomy" id="367830"/>
    <lineage>
        <taxon>Bacteria</taxon>
        <taxon>Bacillati</taxon>
        <taxon>Bacillota</taxon>
        <taxon>Bacilli</taxon>
        <taxon>Bacillales</taxon>
        <taxon>Staphylococcaceae</taxon>
        <taxon>Staphylococcus</taxon>
    </lineage>
</organism>
<accession>A0A0H2XGJ6</accession>
<evidence type="ECO:0000313" key="5">
    <source>
        <dbReference type="Proteomes" id="UP000001939"/>
    </source>
</evidence>
<dbReference type="HOGENOM" id="CLU_055769_0_4_9"/>
<gene>
    <name evidence="4" type="ordered locus">SAUSA300_2264</name>
</gene>
<keyword evidence="1" id="KW-0805">Transcription regulation</keyword>
<evidence type="ECO:0000256" key="2">
    <source>
        <dbReference type="ARBA" id="ARBA00023125"/>
    </source>
</evidence>
<dbReference type="PROSITE" id="PS51071">
    <property type="entry name" value="HTH_RPIR"/>
    <property type="match status" value="1"/>
</dbReference>
<dbReference type="PANTHER" id="PTHR30514:SF10">
    <property type="entry name" value="MURR_RPIR FAMILY TRANSCRIPTIONAL REGULATOR"/>
    <property type="match status" value="1"/>
</dbReference>
<reference evidence="4 5" key="1">
    <citation type="journal article" date="2006" name="Lancet">
        <title>Complete genome sequence of USA300, an epidemic clone of community-acquired meticillin-resistant Staphylococcus aureus.</title>
        <authorList>
            <person name="Diep B.A."/>
            <person name="Gill S.R."/>
            <person name="Chang R.F."/>
            <person name="Phan T.H."/>
            <person name="Chen J.H."/>
            <person name="Davidson M.G."/>
            <person name="Lin F."/>
            <person name="Lin J."/>
            <person name="Carleton H.A."/>
            <person name="Mongodin E.F."/>
            <person name="Sensabaugh G.F."/>
            <person name="Perdreau-Remington F."/>
        </authorList>
    </citation>
    <scope>NUCLEOTIDE SEQUENCE [LARGE SCALE GENOMIC DNA]</scope>
    <source>
        <strain evidence="5">USA300</strain>
    </source>
</reference>
<dbReference type="Gene3D" id="3.40.50.10490">
    <property type="entry name" value="Glucose-6-phosphate isomerase like protein, domain 1"/>
    <property type="match status" value="1"/>
</dbReference>
<dbReference type="InterPro" id="IPR047640">
    <property type="entry name" value="RpiR-like"/>
</dbReference>
<keyword evidence="3" id="KW-0804">Transcription</keyword>
<dbReference type="FunFam" id="3.40.50.10490:FF:000041">
    <property type="entry name" value="Transcriptional regulator, RpiR family"/>
    <property type="match status" value="1"/>
</dbReference>
<evidence type="ECO:0000256" key="1">
    <source>
        <dbReference type="ARBA" id="ARBA00023015"/>
    </source>
</evidence>